<proteinExistence type="predicted"/>
<sequence length="300" mass="34649">MKSIFFILLALGMTEPINANLVKIKTVHPVPVNPEPAKLNPVKLDPSLKPPSSLKNLPPRPEEFKEFEKLLGQGDMKSFYNTAEKLYRKIGCINETSASKEMISYQLWLFYYLGAAPIGYQDLSHPSKENISPFIGSKNDILLKHWVFDSMLFLDHSKIASKLDIREREINLLTASYASAYIKQFRSVANNGFSDTFPTEDEIFGKEYIRGQFEARRRYSDMYVTAQNRQLSAKSNLERMEKLWMTILIKHFSNSKADILKFIRMAGYRDGEMVDLFDRTVGRGPKTDFIYKGFRKNDLR</sequence>
<dbReference type="AlphaFoldDB" id="A0AAE6TBS5"/>
<gene>
    <name evidence="1" type="ORF">DMI76_10870</name>
</gene>
<evidence type="ECO:0000313" key="2">
    <source>
        <dbReference type="Proteomes" id="UP000642553"/>
    </source>
</evidence>
<name>A0AAE6TBS5_9BACT</name>
<protein>
    <submittedName>
        <fullName evidence="1">Uncharacterized protein</fullName>
    </submittedName>
</protein>
<accession>A0AAE6TBS5</accession>
<dbReference type="RefSeq" id="WP_102733161.1">
    <property type="nucleotide sequence ID" value="NZ_CP029701.1"/>
</dbReference>
<dbReference type="EMBL" id="CP029701">
    <property type="protein sequence ID" value="QHV63834.1"/>
    <property type="molecule type" value="Genomic_DNA"/>
</dbReference>
<organism evidence="1 2">
    <name type="scientific">Akkermansia massiliensis</name>
    <dbReference type="NCBI Taxonomy" id="2927224"/>
    <lineage>
        <taxon>Bacteria</taxon>
        <taxon>Pseudomonadati</taxon>
        <taxon>Verrucomicrobiota</taxon>
        <taxon>Verrucomicrobiia</taxon>
        <taxon>Verrucomicrobiales</taxon>
        <taxon>Akkermansiaceae</taxon>
        <taxon>Akkermansia</taxon>
    </lineage>
</organism>
<evidence type="ECO:0000313" key="1">
    <source>
        <dbReference type="EMBL" id="QHV63834.1"/>
    </source>
</evidence>
<dbReference type="Proteomes" id="UP000642553">
    <property type="component" value="Chromosome"/>
</dbReference>
<reference evidence="1" key="1">
    <citation type="submission" date="2018-05" db="EMBL/GenBank/DDBJ databases">
        <title>Complete genome sequnece of Akkermansia muciniphila EB-AMDK-40.</title>
        <authorList>
            <person name="Nam Y.-D."/>
            <person name="Chung W.-H."/>
            <person name="Park Y.S."/>
            <person name="Kang J."/>
        </authorList>
    </citation>
    <scope>NUCLEOTIDE SEQUENCE</scope>
    <source>
        <strain evidence="1">EB-AMDK-40</strain>
    </source>
</reference>